<feature type="transmembrane region" description="Helical" evidence="2">
    <location>
        <begin position="111"/>
        <end position="133"/>
    </location>
</feature>
<name>A0A409X0S0_PSICY</name>
<organism evidence="3 4">
    <name type="scientific">Psilocybe cyanescens</name>
    <dbReference type="NCBI Taxonomy" id="93625"/>
    <lineage>
        <taxon>Eukaryota</taxon>
        <taxon>Fungi</taxon>
        <taxon>Dikarya</taxon>
        <taxon>Basidiomycota</taxon>
        <taxon>Agaricomycotina</taxon>
        <taxon>Agaricomycetes</taxon>
        <taxon>Agaricomycetidae</taxon>
        <taxon>Agaricales</taxon>
        <taxon>Agaricineae</taxon>
        <taxon>Strophariaceae</taxon>
        <taxon>Psilocybe</taxon>
    </lineage>
</organism>
<keyword evidence="4" id="KW-1185">Reference proteome</keyword>
<feature type="compositionally biased region" description="Low complexity" evidence="1">
    <location>
        <begin position="461"/>
        <end position="483"/>
    </location>
</feature>
<feature type="compositionally biased region" description="Polar residues" evidence="1">
    <location>
        <begin position="312"/>
        <end position="322"/>
    </location>
</feature>
<dbReference type="AlphaFoldDB" id="A0A409X0S0"/>
<keyword evidence="2" id="KW-1133">Transmembrane helix</keyword>
<dbReference type="OrthoDB" id="3051103at2759"/>
<dbReference type="CDD" id="cd12087">
    <property type="entry name" value="TM_EGFR-like"/>
    <property type="match status" value="1"/>
</dbReference>
<dbReference type="EMBL" id="NHYD01002881">
    <property type="protein sequence ID" value="PPQ84388.1"/>
    <property type="molecule type" value="Genomic_DNA"/>
</dbReference>
<feature type="compositionally biased region" description="Low complexity" evidence="1">
    <location>
        <begin position="83"/>
        <end position="93"/>
    </location>
</feature>
<evidence type="ECO:0000313" key="3">
    <source>
        <dbReference type="EMBL" id="PPQ84388.1"/>
    </source>
</evidence>
<gene>
    <name evidence="3" type="ORF">CVT25_013049</name>
</gene>
<comment type="caution">
    <text evidence="3">The sequence shown here is derived from an EMBL/GenBank/DDBJ whole genome shotgun (WGS) entry which is preliminary data.</text>
</comment>
<keyword evidence="2" id="KW-0472">Membrane</keyword>
<evidence type="ECO:0000256" key="2">
    <source>
        <dbReference type="SAM" id="Phobius"/>
    </source>
</evidence>
<accession>A0A409X0S0</accession>
<evidence type="ECO:0000256" key="1">
    <source>
        <dbReference type="SAM" id="MobiDB-lite"/>
    </source>
</evidence>
<feature type="region of interest" description="Disordered" evidence="1">
    <location>
        <begin position="251"/>
        <end position="322"/>
    </location>
</feature>
<feature type="region of interest" description="Disordered" evidence="1">
    <location>
        <begin position="196"/>
        <end position="220"/>
    </location>
</feature>
<reference evidence="3 4" key="1">
    <citation type="journal article" date="2018" name="Evol. Lett.">
        <title>Horizontal gene cluster transfer increased hallucinogenic mushroom diversity.</title>
        <authorList>
            <person name="Reynolds H.T."/>
            <person name="Vijayakumar V."/>
            <person name="Gluck-Thaler E."/>
            <person name="Korotkin H.B."/>
            <person name="Matheny P.B."/>
            <person name="Slot J.C."/>
        </authorList>
    </citation>
    <scope>NUCLEOTIDE SEQUENCE [LARGE SCALE GENOMIC DNA]</scope>
    <source>
        <strain evidence="3 4">2631</strain>
    </source>
</reference>
<sequence>MSSSISRPGLSPTISGFNHTSFSETVSSDFPDNSDSSSSSRTFISSANVNVPTFSQTFSSVSAVNPATFSPFPTATGVPLPPQSSSTSLSPVTGIPKAKTGSSSGLGQGEIALIATGSLLFLLGLAACIIVFLRRRHRRLSDGQSGAGSKSNGFEEKYADEAQYTPYSAYRKSLSDPGMAPLLRIPSIGQLSKIHSESDAESHLYQDGPLSPFTNEGESAPQTNAVSLAGAIPSRQSQDGHLEAVSLLPVAGPSSSRSVPKLPSLQIPEYSIPSARRQSRSKSPAQRTPDVHDPSYDSDDSASLYSQASASTLRTTKSYATTRHSTMQTIQYPSMLLPSIPQSPSNKPPVPIRTGEPMRESVAALQNPPEFNLGQDSREEDSNGGLGAEETLLVAKLLQSRQSRVPNAAPTRNSSIVSHIERADSIKPALGRGAGSRFKRAKRARDMVKSQVLAHSPVDHTASTTYSTSGATTSVPSQSPTTTGVAPLNIIKATRTE</sequence>
<protein>
    <submittedName>
        <fullName evidence="3">Uncharacterized protein</fullName>
    </submittedName>
</protein>
<feature type="compositionally biased region" description="Low complexity" evidence="1">
    <location>
        <begin position="301"/>
        <end position="311"/>
    </location>
</feature>
<dbReference type="InParanoid" id="A0A409X0S0"/>
<keyword evidence="2" id="KW-0812">Transmembrane</keyword>
<feature type="region of interest" description="Disordered" evidence="1">
    <location>
        <begin position="458"/>
        <end position="497"/>
    </location>
</feature>
<dbReference type="Proteomes" id="UP000283269">
    <property type="component" value="Unassembled WGS sequence"/>
</dbReference>
<proteinExistence type="predicted"/>
<feature type="region of interest" description="Disordered" evidence="1">
    <location>
        <begin position="75"/>
        <end position="103"/>
    </location>
</feature>
<evidence type="ECO:0000313" key="4">
    <source>
        <dbReference type="Proteomes" id="UP000283269"/>
    </source>
</evidence>